<dbReference type="InterPro" id="IPR017853">
    <property type="entry name" value="GH"/>
</dbReference>
<dbReference type="VEuPathDB" id="FungiDB:GWK60_L00297"/>
<evidence type="ECO:0000256" key="4">
    <source>
        <dbReference type="ARBA" id="ARBA00022729"/>
    </source>
</evidence>
<dbReference type="EMBL" id="LLZZ01000111">
    <property type="protein sequence ID" value="KTB06119.1"/>
    <property type="molecule type" value="Genomic_DNA"/>
</dbReference>
<dbReference type="Proteomes" id="UP000054886">
    <property type="component" value="Unassembled WGS sequence"/>
</dbReference>
<dbReference type="GO" id="GO:0071555">
    <property type="term" value="P:cell wall organization"/>
    <property type="evidence" value="ECO:0007669"/>
    <property type="project" value="UniProtKB-KW"/>
</dbReference>
<dbReference type="GO" id="GO:0005576">
    <property type="term" value="C:extracellular region"/>
    <property type="evidence" value="ECO:0007669"/>
    <property type="project" value="UniProtKB-SubCell"/>
</dbReference>
<comment type="subcellular location">
    <subcellularLocation>
        <location evidence="1">Secreted</location>
    </subcellularLocation>
</comment>
<evidence type="ECO:0000256" key="6">
    <source>
        <dbReference type="ARBA" id="ARBA00023295"/>
    </source>
</evidence>
<keyword evidence="6 10" id="KW-0326">Glycosidase</keyword>
<evidence type="ECO:0000256" key="8">
    <source>
        <dbReference type="ARBA" id="ARBA00036824"/>
    </source>
</evidence>
<comment type="caution">
    <text evidence="12">The sequence shown here is derived from an EMBL/GenBank/DDBJ whole genome shotgun (WGS) entry which is preliminary data.</text>
</comment>
<proteinExistence type="inferred from homology"/>
<dbReference type="PANTHER" id="PTHR31297">
    <property type="entry name" value="GLUCAN ENDO-1,6-BETA-GLUCOSIDASE B"/>
    <property type="match status" value="1"/>
</dbReference>
<protein>
    <recommendedName>
        <fullName evidence="9">glucan 1,3-beta-glucosidase</fullName>
        <ecNumber evidence="9">3.2.1.58</ecNumber>
    </recommendedName>
</protein>
<evidence type="ECO:0000256" key="7">
    <source>
        <dbReference type="ARBA" id="ARBA00023316"/>
    </source>
</evidence>
<evidence type="ECO:0000256" key="3">
    <source>
        <dbReference type="ARBA" id="ARBA00022525"/>
    </source>
</evidence>
<dbReference type="VEuPathDB" id="FungiDB:B1J91_I00484g"/>
<evidence type="ECO:0000256" key="1">
    <source>
        <dbReference type="ARBA" id="ARBA00004613"/>
    </source>
</evidence>
<comment type="similarity">
    <text evidence="2 10">Belongs to the glycosyl hydrolase 5 (cellulase A) family.</text>
</comment>
<dbReference type="VEuPathDB" id="FungiDB:CAGL0I00484g"/>
<evidence type="ECO:0000256" key="5">
    <source>
        <dbReference type="ARBA" id="ARBA00022801"/>
    </source>
</evidence>
<dbReference type="PANTHER" id="PTHR31297:SF1">
    <property type="entry name" value="GLUCAN 1,3-BETA-GLUCOSIDASE I_II-RELATED"/>
    <property type="match status" value="1"/>
</dbReference>
<dbReference type="InterPro" id="IPR018087">
    <property type="entry name" value="Glyco_hydro_5_CS"/>
</dbReference>
<keyword evidence="3" id="KW-0964">Secreted</keyword>
<dbReference type="InterPro" id="IPR001547">
    <property type="entry name" value="Glyco_hydro_5"/>
</dbReference>
<evidence type="ECO:0000259" key="11">
    <source>
        <dbReference type="Pfam" id="PF00150"/>
    </source>
</evidence>
<dbReference type="EC" id="3.2.1.58" evidence="9"/>
<dbReference type="FunFam" id="3.20.20.80:FF:000033">
    <property type="entry name" value="Glucan 1,3-beta-glucosidase A"/>
    <property type="match status" value="1"/>
</dbReference>
<dbReference type="PROSITE" id="PS00659">
    <property type="entry name" value="GLYCOSYL_HYDROL_F5"/>
    <property type="match status" value="1"/>
</dbReference>
<dbReference type="OMA" id="TKQYWKD"/>
<feature type="domain" description="Glycoside hydrolase family 5" evidence="11">
    <location>
        <begin position="103"/>
        <end position="257"/>
    </location>
</feature>
<keyword evidence="4" id="KW-0732">Signal</keyword>
<keyword evidence="7" id="KW-0961">Cell wall biogenesis/degradation</keyword>
<evidence type="ECO:0000256" key="10">
    <source>
        <dbReference type="RuleBase" id="RU361153"/>
    </source>
</evidence>
<name>A0A0W0D2R9_CANGB</name>
<dbReference type="GO" id="GO:0004338">
    <property type="term" value="F:glucan exo-1,3-beta-glucosidase activity"/>
    <property type="evidence" value="ECO:0007669"/>
    <property type="project" value="UniProtKB-EC"/>
</dbReference>
<dbReference type="InterPro" id="IPR050386">
    <property type="entry name" value="Glycosyl_hydrolase_5"/>
</dbReference>
<keyword evidence="5 10" id="KW-0378">Hydrolase</keyword>
<dbReference type="Pfam" id="PF00150">
    <property type="entry name" value="Cellulase"/>
    <property type="match status" value="1"/>
</dbReference>
<dbReference type="AlphaFoldDB" id="A0A0W0D2R9"/>
<dbReference type="GO" id="GO:0009986">
    <property type="term" value="C:cell surface"/>
    <property type="evidence" value="ECO:0007669"/>
    <property type="project" value="TreeGrafter"/>
</dbReference>
<evidence type="ECO:0000313" key="13">
    <source>
        <dbReference type="Proteomes" id="UP000054886"/>
    </source>
</evidence>
<gene>
    <name evidence="12" type="ORF">AO440_002362</name>
</gene>
<dbReference type="VEuPathDB" id="FungiDB:GW608_L00297"/>
<organism evidence="12 13">
    <name type="scientific">Candida glabrata</name>
    <name type="common">Yeast</name>
    <name type="synonym">Torulopsis glabrata</name>
    <dbReference type="NCBI Taxonomy" id="5478"/>
    <lineage>
        <taxon>Eukaryota</taxon>
        <taxon>Fungi</taxon>
        <taxon>Dikarya</taxon>
        <taxon>Ascomycota</taxon>
        <taxon>Saccharomycotina</taxon>
        <taxon>Saccharomycetes</taxon>
        <taxon>Saccharomycetales</taxon>
        <taxon>Saccharomycetaceae</taxon>
        <taxon>Nakaseomyces</taxon>
    </lineage>
</organism>
<dbReference type="GO" id="GO:0009277">
    <property type="term" value="C:fungal-type cell wall"/>
    <property type="evidence" value="ECO:0007669"/>
    <property type="project" value="UniProtKB-ARBA"/>
</dbReference>
<evidence type="ECO:0000256" key="2">
    <source>
        <dbReference type="ARBA" id="ARBA00005641"/>
    </source>
</evidence>
<accession>A0A0W0D2R9</accession>
<reference evidence="12 13" key="1">
    <citation type="submission" date="2015-10" db="EMBL/GenBank/DDBJ databases">
        <title>Draft genomes sequences of Candida glabrata isolates 1A, 1B, 2A, 2B, 3A and 3B.</title>
        <authorList>
            <person name="Haavelsrud O.E."/>
            <person name="Gaustad P."/>
        </authorList>
    </citation>
    <scope>NUCLEOTIDE SEQUENCE [LARGE SCALE GENOMIC DNA]</scope>
    <source>
        <strain evidence="12">910700640</strain>
    </source>
</reference>
<evidence type="ECO:0000256" key="9">
    <source>
        <dbReference type="ARBA" id="ARBA00038929"/>
    </source>
</evidence>
<dbReference type="SUPFAM" id="SSF51445">
    <property type="entry name" value="(Trans)glycosidases"/>
    <property type="match status" value="1"/>
</dbReference>
<dbReference type="VEuPathDB" id="FungiDB:GVI51_I00297"/>
<sequence>MVSFSFATIVAALSVSALAKPVIAPKNKDTSLHFVNEKRYYDYDSKAIGEPIRGVNIGGWFVLEPYITPSLFEAFRTNPYNDDGIPVDEYHYCEQLGEQEARNRLEYHWSTFYTEQDFADIKSKGFNLVRIPIGYWAFKDMPNDPYVKGSQEYYLDQAIQWAENNGLKVWVDLHGAVGSQNGFDNSGLRDSIDFLADENLQNTKEILKYVLQKYSQQQYLNTVIGVELINEPLGPVIDMDKMKEQYIKPAYEYLRNELQSIQDIIVHDAFQPFHYWDDFMTVDTGYWGVVIDHHHYQVFSTGELQRDMGQHIQVACEWGSGILTESHWTVAGEWSAALTDCTKWLNGVGIGARYDGSFWKNGVSSSFIGSCANNEDIYSWSEERKENTRKYIEAQLDAFEKRGGWIFWCYKTETNIEWDASRLIEYGMFPQPLTDRRYPGQCA</sequence>
<dbReference type="Gene3D" id="3.20.20.80">
    <property type="entry name" value="Glycosidases"/>
    <property type="match status" value="1"/>
</dbReference>
<dbReference type="GO" id="GO:0009251">
    <property type="term" value="P:glucan catabolic process"/>
    <property type="evidence" value="ECO:0007669"/>
    <property type="project" value="TreeGrafter"/>
</dbReference>
<evidence type="ECO:0000313" key="12">
    <source>
        <dbReference type="EMBL" id="KTB06119.1"/>
    </source>
</evidence>
<dbReference type="PhylomeDB" id="A0A0W0D2R9"/>
<comment type="catalytic activity">
    <reaction evidence="8">
        <text>Successive hydrolysis of beta-D-glucose units from the non-reducing ends of (1-&gt;3)-beta-D-glucans, releasing alpha-glucose.</text>
        <dbReference type="EC" id="3.2.1.58"/>
    </reaction>
</comment>
<dbReference type="OrthoDB" id="62120at2759"/>